<protein>
    <recommendedName>
        <fullName evidence="2">Very-long-chain aldehyde decarbonylase CER1-like C-terminal domain-containing protein</fullName>
    </recommendedName>
</protein>
<gene>
    <name evidence="3" type="ORF">AYBTSS11_LOCUS13536</name>
</gene>
<dbReference type="Pfam" id="PF12076">
    <property type="entry name" value="CER1-like_C"/>
    <property type="match status" value="1"/>
</dbReference>
<comment type="subcellular location">
    <subcellularLocation>
        <location evidence="1">Membrane</location>
        <topology evidence="1">Multi-pass membrane protein</topology>
    </subcellularLocation>
</comment>
<keyword evidence="4" id="KW-1185">Reference proteome</keyword>
<evidence type="ECO:0000259" key="2">
    <source>
        <dbReference type="Pfam" id="PF12076"/>
    </source>
</evidence>
<evidence type="ECO:0000313" key="4">
    <source>
        <dbReference type="Proteomes" id="UP001189624"/>
    </source>
</evidence>
<dbReference type="GO" id="GO:0016020">
    <property type="term" value="C:membrane"/>
    <property type="evidence" value="ECO:0007669"/>
    <property type="project" value="UniProtKB-SubCell"/>
</dbReference>
<accession>A0AA86VMI9</accession>
<dbReference type="Proteomes" id="UP001189624">
    <property type="component" value="Chromosome 4"/>
</dbReference>
<dbReference type="Gramene" id="rna-AYBTSS11_LOCUS13536">
    <property type="protein sequence ID" value="CAJ1949068.1"/>
    <property type="gene ID" value="gene-AYBTSS11_LOCUS13536"/>
</dbReference>
<dbReference type="InterPro" id="IPR021940">
    <property type="entry name" value="CER1-like_C"/>
</dbReference>
<dbReference type="EMBL" id="OY731401">
    <property type="protein sequence ID" value="CAJ1949068.1"/>
    <property type="molecule type" value="Genomic_DNA"/>
</dbReference>
<feature type="domain" description="Very-long-chain aldehyde decarbonylase CER1-like C-terminal" evidence="2">
    <location>
        <begin position="68"/>
        <end position="230"/>
    </location>
</feature>
<evidence type="ECO:0000313" key="3">
    <source>
        <dbReference type="EMBL" id="CAJ1949068.1"/>
    </source>
</evidence>
<reference evidence="3" key="1">
    <citation type="submission" date="2023-10" db="EMBL/GenBank/DDBJ databases">
        <authorList>
            <person name="Domelevo Entfellner J.-B."/>
        </authorList>
    </citation>
    <scope>NUCLEOTIDE SEQUENCE</scope>
</reference>
<proteinExistence type="predicted"/>
<evidence type="ECO:0000256" key="1">
    <source>
        <dbReference type="ARBA" id="ARBA00004141"/>
    </source>
</evidence>
<name>A0AA86VMI9_9FABA</name>
<sequence>MIEEAILDADRKGIKVLSLGLRNQGEELNIYGGLYVSRHPKLKVKIVDGSSLVVAVVLNSIPKGTTQVLLRGKLTKVAYALAFSLCQKGVQVATLHEDDYVRLKKSFKCSETNLTFSKSNTQTTWLVGDGLSEEEQQKAPKGTLFIPYTQFPPKKYRKDCFYHSTPAMLAPSSVENIHSCEDWLARRVMSAWRIAGIVHSLEGWSDHECGHTMNNIDKVWHSTLQHGFQPLKVQVKELSHY</sequence>
<organism evidence="3 4">
    <name type="scientific">Sphenostylis stenocarpa</name>
    <dbReference type="NCBI Taxonomy" id="92480"/>
    <lineage>
        <taxon>Eukaryota</taxon>
        <taxon>Viridiplantae</taxon>
        <taxon>Streptophyta</taxon>
        <taxon>Embryophyta</taxon>
        <taxon>Tracheophyta</taxon>
        <taxon>Spermatophyta</taxon>
        <taxon>Magnoliopsida</taxon>
        <taxon>eudicotyledons</taxon>
        <taxon>Gunneridae</taxon>
        <taxon>Pentapetalae</taxon>
        <taxon>rosids</taxon>
        <taxon>fabids</taxon>
        <taxon>Fabales</taxon>
        <taxon>Fabaceae</taxon>
        <taxon>Papilionoideae</taxon>
        <taxon>50 kb inversion clade</taxon>
        <taxon>NPAAA clade</taxon>
        <taxon>indigoferoid/millettioid clade</taxon>
        <taxon>Phaseoleae</taxon>
        <taxon>Sphenostylis</taxon>
    </lineage>
</organism>
<dbReference type="AlphaFoldDB" id="A0AA86VMI9"/>